<feature type="region of interest" description="Disordered" evidence="1">
    <location>
        <begin position="1"/>
        <end position="37"/>
    </location>
</feature>
<proteinExistence type="predicted"/>
<protein>
    <submittedName>
        <fullName evidence="2">Uncharacterized protein</fullName>
    </submittedName>
</protein>
<feature type="compositionally biased region" description="Polar residues" evidence="1">
    <location>
        <begin position="24"/>
        <end position="37"/>
    </location>
</feature>
<evidence type="ECO:0000313" key="2">
    <source>
        <dbReference type="EMBL" id="MBW0520322.1"/>
    </source>
</evidence>
<dbReference type="EMBL" id="AVOT02027996">
    <property type="protein sequence ID" value="MBW0520322.1"/>
    <property type="molecule type" value="Genomic_DNA"/>
</dbReference>
<keyword evidence="3" id="KW-1185">Reference proteome</keyword>
<gene>
    <name evidence="2" type="ORF">O181_060037</name>
</gene>
<organism evidence="2 3">
    <name type="scientific">Austropuccinia psidii MF-1</name>
    <dbReference type="NCBI Taxonomy" id="1389203"/>
    <lineage>
        <taxon>Eukaryota</taxon>
        <taxon>Fungi</taxon>
        <taxon>Dikarya</taxon>
        <taxon>Basidiomycota</taxon>
        <taxon>Pucciniomycotina</taxon>
        <taxon>Pucciniomycetes</taxon>
        <taxon>Pucciniales</taxon>
        <taxon>Sphaerophragmiaceae</taxon>
        <taxon>Austropuccinia</taxon>
    </lineage>
</organism>
<feature type="compositionally biased region" description="Basic residues" evidence="1">
    <location>
        <begin position="1"/>
        <end position="10"/>
    </location>
</feature>
<comment type="caution">
    <text evidence="2">The sequence shown here is derived from an EMBL/GenBank/DDBJ whole genome shotgun (WGS) entry which is preliminary data.</text>
</comment>
<name>A0A9Q3EMT0_9BASI</name>
<evidence type="ECO:0000256" key="1">
    <source>
        <dbReference type="SAM" id="MobiDB-lite"/>
    </source>
</evidence>
<accession>A0A9Q3EMT0</accession>
<dbReference type="AlphaFoldDB" id="A0A9Q3EMT0"/>
<reference evidence="2" key="1">
    <citation type="submission" date="2021-03" db="EMBL/GenBank/DDBJ databases">
        <title>Draft genome sequence of rust myrtle Austropuccinia psidii MF-1, a brazilian biotype.</title>
        <authorList>
            <person name="Quecine M.C."/>
            <person name="Pachon D.M.R."/>
            <person name="Bonatelli M.L."/>
            <person name="Correr F.H."/>
            <person name="Franceschini L.M."/>
            <person name="Leite T.F."/>
            <person name="Margarido G.R.A."/>
            <person name="Almeida C.A."/>
            <person name="Ferrarezi J.A."/>
            <person name="Labate C.A."/>
        </authorList>
    </citation>
    <scope>NUCLEOTIDE SEQUENCE</scope>
    <source>
        <strain evidence="2">MF-1</strain>
    </source>
</reference>
<sequence>MSSSKPRKSHSGSVHHSDSGSSIEYVQTKSPMSPSIQLTTPISSSMNLSGLKIGVGIPMAQTSRTWSIPNISITPLPPNYTNTTMHVSEGPGSTPEISSKANAQSNFPCNFLVNPGQNPIVSLEPFGLSEQPNLNIPSGFQAHVANNKWFDGGR</sequence>
<feature type="compositionally biased region" description="Low complexity" evidence="1">
    <location>
        <begin position="11"/>
        <end position="22"/>
    </location>
</feature>
<dbReference type="Proteomes" id="UP000765509">
    <property type="component" value="Unassembled WGS sequence"/>
</dbReference>
<evidence type="ECO:0000313" key="3">
    <source>
        <dbReference type="Proteomes" id="UP000765509"/>
    </source>
</evidence>